<proteinExistence type="predicted"/>
<organism evidence="1 2">
    <name type="scientific">Xenoophorus captivus</name>
    <dbReference type="NCBI Taxonomy" id="1517983"/>
    <lineage>
        <taxon>Eukaryota</taxon>
        <taxon>Metazoa</taxon>
        <taxon>Chordata</taxon>
        <taxon>Craniata</taxon>
        <taxon>Vertebrata</taxon>
        <taxon>Euteleostomi</taxon>
        <taxon>Actinopterygii</taxon>
        <taxon>Neopterygii</taxon>
        <taxon>Teleostei</taxon>
        <taxon>Neoteleostei</taxon>
        <taxon>Acanthomorphata</taxon>
        <taxon>Ovalentaria</taxon>
        <taxon>Atherinomorphae</taxon>
        <taxon>Cyprinodontiformes</taxon>
        <taxon>Goodeidae</taxon>
        <taxon>Xenoophorus</taxon>
    </lineage>
</organism>
<accession>A0ABV0QR05</accession>
<dbReference type="EMBL" id="JAHRIN010018409">
    <property type="protein sequence ID" value="MEQ2197952.1"/>
    <property type="molecule type" value="Genomic_DNA"/>
</dbReference>
<reference evidence="1 2" key="1">
    <citation type="submission" date="2021-06" db="EMBL/GenBank/DDBJ databases">
        <authorList>
            <person name="Palmer J.M."/>
        </authorList>
    </citation>
    <scope>NUCLEOTIDE SEQUENCE [LARGE SCALE GENOMIC DNA]</scope>
    <source>
        <strain evidence="1 2">XC_2019</strain>
        <tissue evidence="1">Muscle</tissue>
    </source>
</reference>
<keyword evidence="2" id="KW-1185">Reference proteome</keyword>
<dbReference type="Proteomes" id="UP001434883">
    <property type="component" value="Unassembled WGS sequence"/>
</dbReference>
<evidence type="ECO:0000313" key="1">
    <source>
        <dbReference type="EMBL" id="MEQ2197952.1"/>
    </source>
</evidence>
<evidence type="ECO:0000313" key="2">
    <source>
        <dbReference type="Proteomes" id="UP001434883"/>
    </source>
</evidence>
<name>A0ABV0QR05_9TELE</name>
<comment type="caution">
    <text evidence="1">The sequence shown here is derived from an EMBL/GenBank/DDBJ whole genome shotgun (WGS) entry which is preliminary data.</text>
</comment>
<gene>
    <name evidence="1" type="ORF">XENOCAPTIV_005565</name>
</gene>
<protein>
    <submittedName>
        <fullName evidence="1">Uncharacterized protein</fullName>
    </submittedName>
</protein>
<sequence length="125" mass="13834">MADVSRQVAFQDGAPLRSAPLRPAAALRGEAVCMCVFVSVCAPGERLPLRRQHRCLLSGKKPAETILSFKSEGHHLQIKNRDACEQDGVVFSPSAFVFLSLRIFCGRWERFGLLASLGSETFRTR</sequence>